<dbReference type="RefSeq" id="WP_151844745.1">
    <property type="nucleotide sequence ID" value="NZ_WBZJ01000003.1"/>
</dbReference>
<keyword evidence="2" id="KW-1003">Cell membrane</keyword>
<evidence type="ECO:0000313" key="8">
    <source>
        <dbReference type="Proteomes" id="UP000436181"/>
    </source>
</evidence>
<evidence type="ECO:0000256" key="2">
    <source>
        <dbReference type="ARBA" id="ARBA00022475"/>
    </source>
</evidence>
<evidence type="ECO:0000256" key="3">
    <source>
        <dbReference type="ARBA" id="ARBA00022692"/>
    </source>
</evidence>
<dbReference type="Proteomes" id="UP000436181">
    <property type="component" value="Unassembled WGS sequence"/>
</dbReference>
<dbReference type="PANTHER" id="PTHR39087">
    <property type="entry name" value="UPF0104 MEMBRANE PROTEIN MJ1595"/>
    <property type="match status" value="1"/>
</dbReference>
<dbReference type="Pfam" id="PF03706">
    <property type="entry name" value="LPG_synthase_TM"/>
    <property type="match status" value="1"/>
</dbReference>
<dbReference type="InterPro" id="IPR022791">
    <property type="entry name" value="L-PG_synthase/AglD"/>
</dbReference>
<evidence type="ECO:0000256" key="6">
    <source>
        <dbReference type="SAM" id="Phobius"/>
    </source>
</evidence>
<dbReference type="NCBIfam" id="TIGR00374">
    <property type="entry name" value="flippase-like domain"/>
    <property type="match status" value="1"/>
</dbReference>
<keyword evidence="4 6" id="KW-1133">Transmembrane helix</keyword>
<gene>
    <name evidence="7" type="ORF">F8377_08795</name>
</gene>
<feature type="transmembrane region" description="Helical" evidence="6">
    <location>
        <begin position="153"/>
        <end position="174"/>
    </location>
</feature>
<protein>
    <submittedName>
        <fullName evidence="7">UPF0104 family protein</fullName>
    </submittedName>
</protein>
<dbReference type="PANTHER" id="PTHR39087:SF2">
    <property type="entry name" value="UPF0104 MEMBRANE PROTEIN MJ1595"/>
    <property type="match status" value="1"/>
</dbReference>
<evidence type="ECO:0000313" key="7">
    <source>
        <dbReference type="EMBL" id="KAB3519990.1"/>
    </source>
</evidence>
<proteinExistence type="predicted"/>
<reference evidence="7 8" key="1">
    <citation type="submission" date="2019-10" db="EMBL/GenBank/DDBJ databases">
        <title>Corynebacterium sp novel species isolated from the respiratory tract of Marmot.</title>
        <authorList>
            <person name="Zhang G."/>
        </authorList>
    </citation>
    <scope>NUCLEOTIDE SEQUENCE [LARGE SCALE GENOMIC DNA]</scope>
    <source>
        <strain evidence="7 8">336</strain>
    </source>
</reference>
<feature type="transmembrane region" description="Helical" evidence="6">
    <location>
        <begin position="9"/>
        <end position="27"/>
    </location>
</feature>
<organism evidence="7 8">
    <name type="scientific">Corynebacterium zhongnanshanii</name>
    <dbReference type="NCBI Taxonomy" id="2768834"/>
    <lineage>
        <taxon>Bacteria</taxon>
        <taxon>Bacillati</taxon>
        <taxon>Actinomycetota</taxon>
        <taxon>Actinomycetes</taxon>
        <taxon>Mycobacteriales</taxon>
        <taxon>Corynebacteriaceae</taxon>
        <taxon>Corynebacterium</taxon>
    </lineage>
</organism>
<feature type="transmembrane region" description="Helical" evidence="6">
    <location>
        <begin position="238"/>
        <end position="264"/>
    </location>
</feature>
<name>A0ABQ6VCN6_9CORY</name>
<feature type="transmembrane region" description="Helical" evidence="6">
    <location>
        <begin position="300"/>
        <end position="324"/>
    </location>
</feature>
<feature type="transmembrane region" description="Helical" evidence="6">
    <location>
        <begin position="47"/>
        <end position="70"/>
    </location>
</feature>
<evidence type="ECO:0000256" key="4">
    <source>
        <dbReference type="ARBA" id="ARBA00022989"/>
    </source>
</evidence>
<sequence length="348" mass="36861">MSKFYRTPGFRAIAMLVVLGAIAFFGREHLSFISDGWNELSQGNNTWIALAAVAIALSMVAQAEVMVVLLRSADVPAGRWRSNMLGLAANAWSATFPGGPAISAAMIFREQLKWGATPVIASWYMILSGALSGAGMAILAVGAVFFLGLKVSWVTIAVAVGALVAIALATNWIALHPRSVEAFLINRARAFNRLMKKPEDRFTEHLAGMSEQIAAVELPLPRLAMAITASLMNWVLEIIALLFCVVAVGAEAPVAGVVLSFLAAKLVGQVQVTPGGLGTVDLALTSSLVAMGTLTIHQAFATAIVFRMLSFIGLALVGWIVYFAGQFNKMGDDPTTAPVDSEAGRRLT</sequence>
<feature type="transmembrane region" description="Helical" evidence="6">
    <location>
        <begin position="82"/>
        <end position="108"/>
    </location>
</feature>
<accession>A0ABQ6VCN6</accession>
<comment type="caution">
    <text evidence="7">The sequence shown here is derived from an EMBL/GenBank/DDBJ whole genome shotgun (WGS) entry which is preliminary data.</text>
</comment>
<feature type="transmembrane region" description="Helical" evidence="6">
    <location>
        <begin position="120"/>
        <end position="146"/>
    </location>
</feature>
<evidence type="ECO:0000256" key="5">
    <source>
        <dbReference type="ARBA" id="ARBA00023136"/>
    </source>
</evidence>
<keyword evidence="5 6" id="KW-0472">Membrane</keyword>
<evidence type="ECO:0000256" key="1">
    <source>
        <dbReference type="ARBA" id="ARBA00004651"/>
    </source>
</evidence>
<comment type="subcellular location">
    <subcellularLocation>
        <location evidence="1">Cell membrane</location>
        <topology evidence="1">Multi-pass membrane protein</topology>
    </subcellularLocation>
</comment>
<keyword evidence="3 6" id="KW-0812">Transmembrane</keyword>
<dbReference type="EMBL" id="WBZJ01000003">
    <property type="protein sequence ID" value="KAB3519990.1"/>
    <property type="molecule type" value="Genomic_DNA"/>
</dbReference>
<keyword evidence="8" id="KW-1185">Reference proteome</keyword>